<dbReference type="Pfam" id="PF13424">
    <property type="entry name" value="TPR_12"/>
    <property type="match status" value="1"/>
</dbReference>
<dbReference type="InterPro" id="IPR053137">
    <property type="entry name" value="NLR-like"/>
</dbReference>
<comment type="caution">
    <text evidence="1">The sequence shown here is derived from an EMBL/GenBank/DDBJ whole genome shotgun (WGS) entry which is preliminary data.</text>
</comment>
<evidence type="ECO:0000313" key="2">
    <source>
        <dbReference type="Proteomes" id="UP001499954"/>
    </source>
</evidence>
<sequence>MFNAANSTTLRDVIVPDGFEVKGGARLPWLWWGLDGHDELAVAEADAQLSRHAGPFGAALESMDALTAQRVAFAVDSTLLLAGLSAVLAPAATILSAARLASQAPRVFQSKRSRLHAALRVDAKRRFSARDDAISAAASDGRLLAQLTRWVPLVAVVDHAESLDPTTLALLGGLVRSSASRVLVVFATDIDRAENSALDKFLEGLDDRVVERVEIDPFTDAQLASICAATFDQLQPGCDLDSAGASAVVSTADGAPGALANLLSHRSVLEALSSRASLPPNLRTLAIRSREEDSWAALPTPARVALAALAIHGPRTLAALVDPAIARFALETGWVASLTGGSTTGGELAFRGPVLFETTRGHIDDTLSHEERTAESRRVEAGLMAIAETGMWDEVPVDVALDLLQHMADTDAAMPPTLQAALLRLRRAAGLREVDRARLEEILERGANGELLLATAEALADAGWAHRSVDLYTRELARAEENYGRGDPRTLSPLHNLAASTAAYARSLSPTERTAAYEQAFQLYVRLIYGYQQHATTSRRLPDTRAELAALYQSVGRFADGYTTLLPAIAEYSQALGPDRPDTLASRSNLAMLHARAGDLGAALAEMKELAPTMARVLGREHPGTLTNRSNLAAALALAGDPGGALADLKELVPVKARVLGVEHPDTLTTRMKLAATLALTRDSDSALTILEELIPVMVRVLGADDLDTLLARNNRAGARVYSGDAVGAVAELEELIPVMVRVLGAEYPQVLTARNNIANARTIVGDATGALAELRELIPVMVRVLGAEHPDTVTARINLTTARNAAGDATGALTDLDALIPTAIRVLGAEHPNTRVAWSNLATARRALDESGC</sequence>
<protein>
    <recommendedName>
        <fullName evidence="3">Tetratricopeptide repeat protein</fullName>
    </recommendedName>
</protein>
<keyword evidence="2" id="KW-1185">Reference proteome</keyword>
<dbReference type="SUPFAM" id="SSF48452">
    <property type="entry name" value="TPR-like"/>
    <property type="match status" value="2"/>
</dbReference>
<accession>A0ABN2Q555</accession>
<dbReference type="PANTHER" id="PTHR46082">
    <property type="entry name" value="ATP/GTP-BINDING PROTEIN-RELATED"/>
    <property type="match status" value="1"/>
</dbReference>
<dbReference type="RefSeq" id="WP_157414738.1">
    <property type="nucleotide sequence ID" value="NZ_BAAAMK010000001.1"/>
</dbReference>
<name>A0ABN2Q555_9MICO</name>
<dbReference type="InterPro" id="IPR011990">
    <property type="entry name" value="TPR-like_helical_dom_sf"/>
</dbReference>
<dbReference type="Gene3D" id="1.25.40.10">
    <property type="entry name" value="Tetratricopeptide repeat domain"/>
    <property type="match status" value="2"/>
</dbReference>
<dbReference type="SUPFAM" id="SSF52540">
    <property type="entry name" value="P-loop containing nucleoside triphosphate hydrolases"/>
    <property type="match status" value="1"/>
</dbReference>
<dbReference type="Pfam" id="PF13374">
    <property type="entry name" value="TPR_10"/>
    <property type="match status" value="3"/>
</dbReference>
<organism evidence="1 2">
    <name type="scientific">Agromyces allii</name>
    <dbReference type="NCBI Taxonomy" id="393607"/>
    <lineage>
        <taxon>Bacteria</taxon>
        <taxon>Bacillati</taxon>
        <taxon>Actinomycetota</taxon>
        <taxon>Actinomycetes</taxon>
        <taxon>Micrococcales</taxon>
        <taxon>Microbacteriaceae</taxon>
        <taxon>Agromyces</taxon>
    </lineage>
</organism>
<dbReference type="EMBL" id="BAAAMK010000001">
    <property type="protein sequence ID" value="GAA1942359.1"/>
    <property type="molecule type" value="Genomic_DNA"/>
</dbReference>
<dbReference type="PANTHER" id="PTHR46082:SF6">
    <property type="entry name" value="AAA+ ATPASE DOMAIN-CONTAINING PROTEIN-RELATED"/>
    <property type="match status" value="1"/>
</dbReference>
<gene>
    <name evidence="1" type="ORF">GCM10009717_05890</name>
</gene>
<dbReference type="InterPro" id="IPR027417">
    <property type="entry name" value="P-loop_NTPase"/>
</dbReference>
<evidence type="ECO:0008006" key="3">
    <source>
        <dbReference type="Google" id="ProtNLM"/>
    </source>
</evidence>
<proteinExistence type="predicted"/>
<dbReference type="Proteomes" id="UP001499954">
    <property type="component" value="Unassembled WGS sequence"/>
</dbReference>
<reference evidence="1 2" key="1">
    <citation type="journal article" date="2019" name="Int. J. Syst. Evol. Microbiol.">
        <title>The Global Catalogue of Microorganisms (GCM) 10K type strain sequencing project: providing services to taxonomists for standard genome sequencing and annotation.</title>
        <authorList>
            <consortium name="The Broad Institute Genomics Platform"/>
            <consortium name="The Broad Institute Genome Sequencing Center for Infectious Disease"/>
            <person name="Wu L."/>
            <person name="Ma J."/>
        </authorList>
    </citation>
    <scope>NUCLEOTIDE SEQUENCE [LARGE SCALE GENOMIC DNA]</scope>
    <source>
        <strain evidence="1 2">JCM 13584</strain>
    </source>
</reference>
<evidence type="ECO:0000313" key="1">
    <source>
        <dbReference type="EMBL" id="GAA1942359.1"/>
    </source>
</evidence>